<reference evidence="2" key="2">
    <citation type="submission" date="2025-09" db="UniProtKB">
        <authorList>
            <consortium name="Ensembl"/>
        </authorList>
    </citation>
    <scope>IDENTIFICATION</scope>
</reference>
<feature type="compositionally biased region" description="Polar residues" evidence="1">
    <location>
        <begin position="103"/>
        <end position="113"/>
    </location>
</feature>
<dbReference type="AlphaFoldDB" id="A0A8D0DG54"/>
<dbReference type="Proteomes" id="UP000694421">
    <property type="component" value="Unplaced"/>
</dbReference>
<dbReference type="Ensembl" id="ENSSMRT00000001813.1">
    <property type="protein sequence ID" value="ENSSMRP00000001514.1"/>
    <property type="gene ID" value="ENSSMRG00000001320.1"/>
</dbReference>
<dbReference type="GeneTree" id="ENSGT00960000191182"/>
<accession>A0A8D0DG54</accession>
<evidence type="ECO:0000313" key="2">
    <source>
        <dbReference type="Ensembl" id="ENSSMRP00000001514.1"/>
    </source>
</evidence>
<feature type="compositionally biased region" description="Basic and acidic residues" evidence="1">
    <location>
        <begin position="90"/>
        <end position="102"/>
    </location>
</feature>
<evidence type="ECO:0000313" key="3">
    <source>
        <dbReference type="Proteomes" id="UP000694421"/>
    </source>
</evidence>
<protein>
    <submittedName>
        <fullName evidence="2">Uncharacterized protein</fullName>
    </submittedName>
</protein>
<feature type="region of interest" description="Disordered" evidence="1">
    <location>
        <begin position="90"/>
        <end position="113"/>
    </location>
</feature>
<proteinExistence type="predicted"/>
<reference evidence="2" key="1">
    <citation type="submission" date="2025-08" db="UniProtKB">
        <authorList>
            <consortium name="Ensembl"/>
        </authorList>
    </citation>
    <scope>IDENTIFICATION</scope>
</reference>
<evidence type="ECO:0000256" key="1">
    <source>
        <dbReference type="SAM" id="MobiDB-lite"/>
    </source>
</evidence>
<name>A0A8D0DG54_SALMN</name>
<organism evidence="2 3">
    <name type="scientific">Salvator merianae</name>
    <name type="common">Argentine black and white tegu</name>
    <name type="synonym">Tupinambis merianae</name>
    <dbReference type="NCBI Taxonomy" id="96440"/>
    <lineage>
        <taxon>Eukaryota</taxon>
        <taxon>Metazoa</taxon>
        <taxon>Chordata</taxon>
        <taxon>Craniata</taxon>
        <taxon>Vertebrata</taxon>
        <taxon>Euteleostomi</taxon>
        <taxon>Lepidosauria</taxon>
        <taxon>Squamata</taxon>
        <taxon>Bifurcata</taxon>
        <taxon>Unidentata</taxon>
        <taxon>Episquamata</taxon>
        <taxon>Laterata</taxon>
        <taxon>Teiioidea</taxon>
        <taxon>Teiidae</taxon>
        <taxon>Salvator</taxon>
    </lineage>
</organism>
<keyword evidence="3" id="KW-1185">Reference proteome</keyword>
<sequence length="113" mass="13434">MNGIKILTLGIYAPNTEKLNEYILKKEEMIQQCKRKLREYFEDNLGKGTPLNTVWDASKAFMRGHLIRLNKEMRKKKQAKTQKLLEEIKKERELKQKPDCRETLTTLEQNKPK</sequence>